<dbReference type="EMBL" id="GBRH01273636">
    <property type="protein sequence ID" value="JAD24259.1"/>
    <property type="molecule type" value="Transcribed_RNA"/>
</dbReference>
<sequence length="55" mass="6135">MDSRVIDMLLLSKCACWHALMEAGSLQLRRGRARTSNGKAQGSSPWRQGLLQVSY</sequence>
<evidence type="ECO:0000256" key="1">
    <source>
        <dbReference type="SAM" id="MobiDB-lite"/>
    </source>
</evidence>
<name>A0A0A8YDV2_ARUDO</name>
<feature type="region of interest" description="Disordered" evidence="1">
    <location>
        <begin position="32"/>
        <end position="55"/>
    </location>
</feature>
<reference evidence="2" key="1">
    <citation type="submission" date="2014-09" db="EMBL/GenBank/DDBJ databases">
        <authorList>
            <person name="Magalhaes I.L.F."/>
            <person name="Oliveira U."/>
            <person name="Santos F.R."/>
            <person name="Vidigal T.H.D.A."/>
            <person name="Brescovit A.D."/>
            <person name="Santos A.J."/>
        </authorList>
    </citation>
    <scope>NUCLEOTIDE SEQUENCE</scope>
    <source>
        <tissue evidence="2">Shoot tissue taken approximately 20 cm above the soil surface</tissue>
    </source>
</reference>
<dbReference type="AlphaFoldDB" id="A0A0A8YDV2"/>
<accession>A0A0A8YDV2</accession>
<proteinExistence type="predicted"/>
<feature type="compositionally biased region" description="Polar residues" evidence="1">
    <location>
        <begin position="34"/>
        <end position="55"/>
    </location>
</feature>
<reference evidence="2" key="2">
    <citation type="journal article" date="2015" name="Data Brief">
        <title>Shoot transcriptome of the giant reed, Arundo donax.</title>
        <authorList>
            <person name="Barrero R.A."/>
            <person name="Guerrero F.D."/>
            <person name="Moolhuijzen P."/>
            <person name="Goolsby J.A."/>
            <person name="Tidwell J."/>
            <person name="Bellgard S.E."/>
            <person name="Bellgard M.I."/>
        </authorList>
    </citation>
    <scope>NUCLEOTIDE SEQUENCE</scope>
    <source>
        <tissue evidence="2">Shoot tissue taken approximately 20 cm above the soil surface</tissue>
    </source>
</reference>
<evidence type="ECO:0000313" key="2">
    <source>
        <dbReference type="EMBL" id="JAD24259.1"/>
    </source>
</evidence>
<protein>
    <submittedName>
        <fullName evidence="2">Uncharacterized protein</fullName>
    </submittedName>
</protein>
<organism evidence="2">
    <name type="scientific">Arundo donax</name>
    <name type="common">Giant reed</name>
    <name type="synonym">Donax arundinaceus</name>
    <dbReference type="NCBI Taxonomy" id="35708"/>
    <lineage>
        <taxon>Eukaryota</taxon>
        <taxon>Viridiplantae</taxon>
        <taxon>Streptophyta</taxon>
        <taxon>Embryophyta</taxon>
        <taxon>Tracheophyta</taxon>
        <taxon>Spermatophyta</taxon>
        <taxon>Magnoliopsida</taxon>
        <taxon>Liliopsida</taxon>
        <taxon>Poales</taxon>
        <taxon>Poaceae</taxon>
        <taxon>PACMAD clade</taxon>
        <taxon>Arundinoideae</taxon>
        <taxon>Arundineae</taxon>
        <taxon>Arundo</taxon>
    </lineage>
</organism>